<accession>A0A9E7SKK1</accession>
<organism evidence="1 2">
    <name type="scientific">Brevundimonas phage vB_BpoS-Kikimora</name>
    <dbReference type="NCBI Taxonomy" id="2948601"/>
    <lineage>
        <taxon>Viruses</taxon>
        <taxon>Duplodnaviria</taxon>
        <taxon>Heunggongvirae</taxon>
        <taxon>Uroviricota</taxon>
        <taxon>Caudoviricetes</taxon>
        <taxon>Jeanschmidtviridae</taxon>
        <taxon>Kikimoravirus</taxon>
        <taxon>Kikimoravirus kikimora</taxon>
    </lineage>
</organism>
<keyword evidence="2" id="KW-1185">Reference proteome</keyword>
<reference evidence="1 2" key="1">
    <citation type="submission" date="2022-05" db="EMBL/GenBank/DDBJ databases">
        <authorList>
            <person name="Friedrich I."/>
            <person name="Poehlein A."/>
            <person name="Schneider D."/>
            <person name="Hertel R."/>
            <person name="Daniel R."/>
        </authorList>
    </citation>
    <scope>NUCLEOTIDE SEQUENCE [LARGE SCALE GENOMIC DNA]</scope>
</reference>
<name>A0A9E7SKK1_9CAUD</name>
<evidence type="ECO:0000313" key="1">
    <source>
        <dbReference type="EMBL" id="USN15608.1"/>
    </source>
</evidence>
<dbReference type="EMBL" id="ON529857">
    <property type="protein sequence ID" value="USN15608.1"/>
    <property type="molecule type" value="Genomic_DNA"/>
</dbReference>
<dbReference type="Proteomes" id="UP001056576">
    <property type="component" value="Segment"/>
</dbReference>
<proteinExistence type="predicted"/>
<sequence length="108" mass="11605">MQDALPLIRALSQALNDVTATLTLDAGWSRDCDAVARAEAVQAEAEAVLRAHEGGLAPAADGSLEQLVSQLFSLSWSRNYDEGARRNALDAAALLTYYNEQEKLQKSG</sequence>
<evidence type="ECO:0000313" key="2">
    <source>
        <dbReference type="Proteomes" id="UP001056576"/>
    </source>
</evidence>
<gene>
    <name evidence="1" type="ORF">KIKIMORA_04900</name>
</gene>
<protein>
    <submittedName>
        <fullName evidence="1">Uncharacterized protein</fullName>
    </submittedName>
</protein>